<proteinExistence type="predicted"/>
<organism evidence="1">
    <name type="scientific">Rhizophora mucronata</name>
    <name type="common">Asiatic mangrove</name>
    <dbReference type="NCBI Taxonomy" id="61149"/>
    <lineage>
        <taxon>Eukaryota</taxon>
        <taxon>Viridiplantae</taxon>
        <taxon>Streptophyta</taxon>
        <taxon>Embryophyta</taxon>
        <taxon>Tracheophyta</taxon>
        <taxon>Spermatophyta</taxon>
        <taxon>Magnoliopsida</taxon>
        <taxon>eudicotyledons</taxon>
        <taxon>Gunneridae</taxon>
        <taxon>Pentapetalae</taxon>
        <taxon>rosids</taxon>
        <taxon>fabids</taxon>
        <taxon>Malpighiales</taxon>
        <taxon>Rhizophoraceae</taxon>
        <taxon>Rhizophora</taxon>
    </lineage>
</organism>
<evidence type="ECO:0000313" key="1">
    <source>
        <dbReference type="EMBL" id="MBW82689.1"/>
    </source>
</evidence>
<sequence length="26" mass="2853">MHHSRSLMGLSIILKSLGNLVRSSIC</sequence>
<protein>
    <submittedName>
        <fullName evidence="1">Uncharacterized protein</fullName>
    </submittedName>
</protein>
<dbReference type="AlphaFoldDB" id="A0A2P2IN88"/>
<reference evidence="1" key="1">
    <citation type="submission" date="2018-02" db="EMBL/GenBank/DDBJ databases">
        <title>Rhizophora mucronata_Transcriptome.</title>
        <authorList>
            <person name="Meera S.P."/>
            <person name="Sreeshan A."/>
            <person name="Augustine A."/>
        </authorList>
    </citation>
    <scope>NUCLEOTIDE SEQUENCE</scope>
    <source>
        <tissue evidence="1">Leaf</tissue>
    </source>
</reference>
<name>A0A2P2IN88_RHIMU</name>
<accession>A0A2P2IN88</accession>
<dbReference type="EMBL" id="GGEC01002206">
    <property type="protein sequence ID" value="MBW82689.1"/>
    <property type="molecule type" value="Transcribed_RNA"/>
</dbReference>